<gene>
    <name evidence="8" type="ORF">BCIN_05g04290</name>
</gene>
<dbReference type="Proteomes" id="UP000001798">
    <property type="component" value="Chromosome 5"/>
</dbReference>
<dbReference type="EMBL" id="CP009809">
    <property type="protein sequence ID" value="ATZ50039.1"/>
    <property type="molecule type" value="Genomic_DNA"/>
</dbReference>
<reference evidence="8 9" key="1">
    <citation type="journal article" date="2011" name="PLoS Genet.">
        <title>Genomic analysis of the necrotrophic fungal pathogens Sclerotinia sclerotiorum and Botrytis cinerea.</title>
        <authorList>
            <person name="Amselem J."/>
            <person name="Cuomo C.A."/>
            <person name="van Kan J.A."/>
            <person name="Viaud M."/>
            <person name="Benito E.P."/>
            <person name="Couloux A."/>
            <person name="Coutinho P.M."/>
            <person name="de Vries R.P."/>
            <person name="Dyer P.S."/>
            <person name="Fillinger S."/>
            <person name="Fournier E."/>
            <person name="Gout L."/>
            <person name="Hahn M."/>
            <person name="Kohn L."/>
            <person name="Lapalu N."/>
            <person name="Plummer K.M."/>
            <person name="Pradier J.M."/>
            <person name="Quevillon E."/>
            <person name="Sharon A."/>
            <person name="Simon A."/>
            <person name="ten Have A."/>
            <person name="Tudzynski B."/>
            <person name="Tudzynski P."/>
            <person name="Wincker P."/>
            <person name="Andrew M."/>
            <person name="Anthouard V."/>
            <person name="Beever R.E."/>
            <person name="Beffa R."/>
            <person name="Benoit I."/>
            <person name="Bouzid O."/>
            <person name="Brault B."/>
            <person name="Chen Z."/>
            <person name="Choquer M."/>
            <person name="Collemare J."/>
            <person name="Cotton P."/>
            <person name="Danchin E.G."/>
            <person name="Da Silva C."/>
            <person name="Gautier A."/>
            <person name="Giraud C."/>
            <person name="Giraud T."/>
            <person name="Gonzalez C."/>
            <person name="Grossetete S."/>
            <person name="Guldener U."/>
            <person name="Henrissat B."/>
            <person name="Howlett B.J."/>
            <person name="Kodira C."/>
            <person name="Kretschmer M."/>
            <person name="Lappartient A."/>
            <person name="Leroch M."/>
            <person name="Levis C."/>
            <person name="Mauceli E."/>
            <person name="Neuveglise C."/>
            <person name="Oeser B."/>
            <person name="Pearson M."/>
            <person name="Poulain J."/>
            <person name="Poussereau N."/>
            <person name="Quesneville H."/>
            <person name="Rascle C."/>
            <person name="Schumacher J."/>
            <person name="Segurens B."/>
            <person name="Sexton A."/>
            <person name="Silva E."/>
            <person name="Sirven C."/>
            <person name="Soanes D.M."/>
            <person name="Talbot N.J."/>
            <person name="Templeton M."/>
            <person name="Yandava C."/>
            <person name="Yarden O."/>
            <person name="Zeng Q."/>
            <person name="Rollins J.A."/>
            <person name="Lebrun M.H."/>
            <person name="Dickman M."/>
        </authorList>
    </citation>
    <scope>NUCLEOTIDE SEQUENCE [LARGE SCALE GENOMIC DNA]</scope>
    <source>
        <strain evidence="8 9">B05.10</strain>
    </source>
</reference>
<evidence type="ECO:0000313" key="9">
    <source>
        <dbReference type="Proteomes" id="UP000001798"/>
    </source>
</evidence>
<reference evidence="8 9" key="3">
    <citation type="journal article" date="2017" name="Mol. Plant Pathol.">
        <title>A gapless genome sequence of the fungus Botrytis cinerea.</title>
        <authorList>
            <person name="Van Kan J.A."/>
            <person name="Stassen J.H."/>
            <person name="Mosbach A."/>
            <person name="Van Der Lee T.A."/>
            <person name="Faino L."/>
            <person name="Farmer A.D."/>
            <person name="Papasotiriou D.G."/>
            <person name="Zhou S."/>
            <person name="Seidl M.F."/>
            <person name="Cottam E."/>
            <person name="Edel D."/>
            <person name="Hahn M."/>
            <person name="Schwartz D.C."/>
            <person name="Dietrich R.A."/>
            <person name="Widdison S."/>
            <person name="Scalliet G."/>
        </authorList>
    </citation>
    <scope>NUCLEOTIDE SEQUENCE [LARGE SCALE GENOMIC DNA]</scope>
    <source>
        <strain evidence="8 9">B05.10</strain>
    </source>
</reference>
<dbReference type="InterPro" id="IPR026050">
    <property type="entry name" value="C1GALT1/C1GALT1_chp1"/>
</dbReference>
<keyword evidence="3 7" id="KW-0812">Transmembrane</keyword>
<feature type="transmembrane region" description="Helical" evidence="7">
    <location>
        <begin position="9"/>
        <end position="27"/>
    </location>
</feature>
<comment type="subcellular location">
    <subcellularLocation>
        <location evidence="1">Membrane</location>
        <topology evidence="1">Single-pass type II membrane protein</topology>
    </subcellularLocation>
</comment>
<protein>
    <recommendedName>
        <fullName evidence="10">Glycosyltransferase family 31 protein</fullName>
    </recommendedName>
</protein>
<sequence length="517" mass="58391">MLFLRGPRGLALIFVILSFLTVYYGYLRLDVHPKLHDGKVAVSPHTEVLVEPGWLADEKPTKSAEKVVYPSISSHPEPSATPNIASTVPSPELSVPSSDILLIIKTGASTAWRRMPMQLLTTLSSLPNTVIYSDLQENLSHEIQTVDVLKNVSDTLQIHDTIAYDIYQDLHTNIHAYREQAQLPGDEPELPPGDKPGWKLDRYKFLPMLEHAQRNFPGFKWTVYIEDDTFVFWTNLLRWLATLSADDEPVYYGASAGESNATFAQGGSGIVFSRALMKSIFTGPKTPTLQEYAKFTASACCGDMVLGKVLRDHNVLVNRGEYGPVSFRPEPPWKTGFDEFSWCKPIFTFHHLHQRDLVQLALLERQHSQSNLDSRPIIFRDIFLTTISPYLKDRRDDWDNSASRYKLTENITTIIDYPWGPPAPVVEDKGALQQAYTSPEACLAACVALSTCRIWRHEINNENEKSCSLDVVVILGRQIEGRASWDKRVINSGWMIQRINETLMEDKCEVVASPWGL</sequence>
<dbReference type="PANTHER" id="PTHR23033">
    <property type="entry name" value="BETA1,3-GALACTOSYLTRANSFERASE"/>
    <property type="match status" value="1"/>
</dbReference>
<keyword evidence="4" id="KW-0735">Signal-anchor</keyword>
<keyword evidence="6 7" id="KW-0472">Membrane</keyword>
<dbReference type="OrthoDB" id="414175at2759"/>
<reference evidence="8 9" key="2">
    <citation type="journal article" date="2012" name="Eukaryot. Cell">
        <title>Genome update of Botrytis cinerea strains B05.10 and T4.</title>
        <authorList>
            <person name="Staats M."/>
            <person name="van Kan J.A."/>
        </authorList>
    </citation>
    <scope>NUCLEOTIDE SEQUENCE [LARGE SCALE GENOMIC DNA]</scope>
    <source>
        <strain evidence="8 9">B05.10</strain>
    </source>
</reference>
<dbReference type="PANTHER" id="PTHR23033:SF47">
    <property type="entry name" value="APPLE DOMAIN-CONTAINING PROTEIN-RELATED"/>
    <property type="match status" value="1"/>
</dbReference>
<evidence type="ECO:0000256" key="7">
    <source>
        <dbReference type="SAM" id="Phobius"/>
    </source>
</evidence>
<evidence type="ECO:0000256" key="4">
    <source>
        <dbReference type="ARBA" id="ARBA00022968"/>
    </source>
</evidence>
<evidence type="ECO:0000256" key="2">
    <source>
        <dbReference type="ARBA" id="ARBA00006462"/>
    </source>
</evidence>
<dbReference type="AlphaFoldDB" id="A0A384JHI2"/>
<evidence type="ECO:0000256" key="1">
    <source>
        <dbReference type="ARBA" id="ARBA00004606"/>
    </source>
</evidence>
<keyword evidence="9" id="KW-1185">Reference proteome</keyword>
<dbReference type="RefSeq" id="XP_024548787.1">
    <property type="nucleotide sequence ID" value="XM_024693002.1"/>
</dbReference>
<name>A0A384JHI2_BOTFB</name>
<dbReference type="VEuPathDB" id="FungiDB:Bcin05g04290"/>
<proteinExistence type="inferred from homology"/>
<dbReference type="GO" id="GO:0016020">
    <property type="term" value="C:membrane"/>
    <property type="evidence" value="ECO:0007669"/>
    <property type="project" value="UniProtKB-SubCell"/>
</dbReference>
<keyword evidence="5 7" id="KW-1133">Transmembrane helix</keyword>
<accession>A0A384JHI2</accession>
<organism evidence="8 9">
    <name type="scientific">Botryotinia fuckeliana (strain B05.10)</name>
    <name type="common">Noble rot fungus</name>
    <name type="synonym">Botrytis cinerea</name>
    <dbReference type="NCBI Taxonomy" id="332648"/>
    <lineage>
        <taxon>Eukaryota</taxon>
        <taxon>Fungi</taxon>
        <taxon>Dikarya</taxon>
        <taxon>Ascomycota</taxon>
        <taxon>Pezizomycotina</taxon>
        <taxon>Leotiomycetes</taxon>
        <taxon>Helotiales</taxon>
        <taxon>Sclerotiniaceae</taxon>
        <taxon>Botrytis</taxon>
    </lineage>
</organism>
<evidence type="ECO:0000313" key="8">
    <source>
        <dbReference type="EMBL" id="ATZ50039.1"/>
    </source>
</evidence>
<evidence type="ECO:0008006" key="10">
    <source>
        <dbReference type="Google" id="ProtNLM"/>
    </source>
</evidence>
<evidence type="ECO:0000256" key="6">
    <source>
        <dbReference type="ARBA" id="ARBA00023136"/>
    </source>
</evidence>
<dbReference type="GeneID" id="5440422"/>
<dbReference type="KEGG" id="bfu:BCIN_05g04290"/>
<evidence type="ECO:0000256" key="5">
    <source>
        <dbReference type="ARBA" id="ARBA00022989"/>
    </source>
</evidence>
<dbReference type="Gene3D" id="3.90.550.50">
    <property type="match status" value="1"/>
</dbReference>
<evidence type="ECO:0000256" key="3">
    <source>
        <dbReference type="ARBA" id="ARBA00022692"/>
    </source>
</evidence>
<comment type="similarity">
    <text evidence="2">Belongs to the glycosyltransferase 31 family. Beta3-Gal-T subfamily.</text>
</comment>